<protein>
    <submittedName>
        <fullName evidence="4">ATP-binding cassette domain-containing protein</fullName>
    </submittedName>
</protein>
<dbReference type="Pfam" id="PF00005">
    <property type="entry name" value="ABC_tran"/>
    <property type="match status" value="1"/>
</dbReference>
<dbReference type="InterPro" id="IPR050334">
    <property type="entry name" value="Molybdenum_import_ModC"/>
</dbReference>
<evidence type="ECO:0000259" key="3">
    <source>
        <dbReference type="PROSITE" id="PS50893"/>
    </source>
</evidence>
<proteinExistence type="predicted"/>
<dbReference type="InterPro" id="IPR003593">
    <property type="entry name" value="AAA+_ATPase"/>
</dbReference>
<evidence type="ECO:0000256" key="1">
    <source>
        <dbReference type="ARBA" id="ARBA00022741"/>
    </source>
</evidence>
<evidence type="ECO:0000256" key="2">
    <source>
        <dbReference type="ARBA" id="ARBA00022840"/>
    </source>
</evidence>
<dbReference type="InterPro" id="IPR003439">
    <property type="entry name" value="ABC_transporter-like_ATP-bd"/>
</dbReference>
<dbReference type="GO" id="GO:0016887">
    <property type="term" value="F:ATP hydrolysis activity"/>
    <property type="evidence" value="ECO:0007669"/>
    <property type="project" value="InterPro"/>
</dbReference>
<name>A0A844ZTW9_9SPHN</name>
<keyword evidence="1" id="KW-0547">Nucleotide-binding</keyword>
<dbReference type="PANTHER" id="PTHR43514">
    <property type="entry name" value="ABC TRANSPORTER I FAMILY MEMBER 10"/>
    <property type="match status" value="1"/>
</dbReference>
<dbReference type="EMBL" id="WTYX01000001">
    <property type="protein sequence ID" value="MXO90914.1"/>
    <property type="molecule type" value="Genomic_DNA"/>
</dbReference>
<dbReference type="PROSITE" id="PS50893">
    <property type="entry name" value="ABC_TRANSPORTER_2"/>
    <property type="match status" value="1"/>
</dbReference>
<reference evidence="4 5" key="1">
    <citation type="submission" date="2019-12" db="EMBL/GenBank/DDBJ databases">
        <title>Genomic-based taxomic classification of the family Erythrobacteraceae.</title>
        <authorList>
            <person name="Xu L."/>
        </authorList>
    </citation>
    <scope>NUCLEOTIDE SEQUENCE [LARGE SCALE GENOMIC DNA]</scope>
    <source>
        <strain evidence="4 5">KCTC 52763</strain>
    </source>
</reference>
<sequence length="208" mass="22184">MSFDIAINKRQGDCQIDVTIRSDSKLVAITGPSGAGKTTALNCIAGLIRPDSGHITIGGRCLFDSEEKIDLPPESRGCGYVFQDSRLFPHKTVLANLNYGAGRAGTQTAPLSLEEAVSLLGLAHLLERKPDTLSGGEIRRVAIGRALLSGPRFLLLDEPASSLDPERAEQIISAIEALRDRHAIPIIYVSHDAAEVARLTDFVVSTGG</sequence>
<evidence type="ECO:0000313" key="4">
    <source>
        <dbReference type="EMBL" id="MXO90914.1"/>
    </source>
</evidence>
<evidence type="ECO:0000313" key="5">
    <source>
        <dbReference type="Proteomes" id="UP000442714"/>
    </source>
</evidence>
<dbReference type="SMART" id="SM00382">
    <property type="entry name" value="AAA"/>
    <property type="match status" value="1"/>
</dbReference>
<organism evidence="4 5">
    <name type="scientific">Pontixanthobacter aquaemixtae</name>
    <dbReference type="NCBI Taxonomy" id="1958940"/>
    <lineage>
        <taxon>Bacteria</taxon>
        <taxon>Pseudomonadati</taxon>
        <taxon>Pseudomonadota</taxon>
        <taxon>Alphaproteobacteria</taxon>
        <taxon>Sphingomonadales</taxon>
        <taxon>Erythrobacteraceae</taxon>
        <taxon>Pontixanthobacter</taxon>
    </lineage>
</organism>
<dbReference type="PROSITE" id="PS00211">
    <property type="entry name" value="ABC_TRANSPORTER_1"/>
    <property type="match status" value="1"/>
</dbReference>
<dbReference type="GO" id="GO:0005524">
    <property type="term" value="F:ATP binding"/>
    <property type="evidence" value="ECO:0007669"/>
    <property type="project" value="UniProtKB-KW"/>
</dbReference>
<keyword evidence="2 4" id="KW-0067">ATP-binding</keyword>
<accession>A0A844ZTW9</accession>
<dbReference type="RefSeq" id="WP_160604492.1">
    <property type="nucleotide sequence ID" value="NZ_WTYX01000001.1"/>
</dbReference>
<dbReference type="AlphaFoldDB" id="A0A844ZTW9"/>
<dbReference type="SUPFAM" id="SSF52540">
    <property type="entry name" value="P-loop containing nucleoside triphosphate hydrolases"/>
    <property type="match status" value="1"/>
</dbReference>
<dbReference type="InterPro" id="IPR017871">
    <property type="entry name" value="ABC_transporter-like_CS"/>
</dbReference>
<comment type="caution">
    <text evidence="4">The sequence shown here is derived from an EMBL/GenBank/DDBJ whole genome shotgun (WGS) entry which is preliminary data.</text>
</comment>
<dbReference type="PANTHER" id="PTHR43514:SF4">
    <property type="entry name" value="ABC TRANSPORTER I FAMILY MEMBER 10"/>
    <property type="match status" value="1"/>
</dbReference>
<dbReference type="OrthoDB" id="9802264at2"/>
<feature type="domain" description="ABC transporter" evidence="3">
    <location>
        <begin position="1"/>
        <end position="208"/>
    </location>
</feature>
<dbReference type="InterPro" id="IPR027417">
    <property type="entry name" value="P-loop_NTPase"/>
</dbReference>
<gene>
    <name evidence="4" type="ORF">GRI41_08785</name>
</gene>
<keyword evidence="5" id="KW-1185">Reference proteome</keyword>
<dbReference type="Proteomes" id="UP000442714">
    <property type="component" value="Unassembled WGS sequence"/>
</dbReference>
<dbReference type="Gene3D" id="3.40.50.300">
    <property type="entry name" value="P-loop containing nucleotide triphosphate hydrolases"/>
    <property type="match status" value="1"/>
</dbReference>